<dbReference type="PANTHER" id="PTHR10627:SF68">
    <property type="entry name" value="F26K24.15 PROTEIN-RELATED"/>
    <property type="match status" value="1"/>
</dbReference>
<dbReference type="AlphaFoldDB" id="A0A068UQ36"/>
<dbReference type="Pfam" id="PF07647">
    <property type="entry name" value="SAM_2"/>
    <property type="match status" value="1"/>
</dbReference>
<accession>A0A068UQ36</accession>
<dbReference type="OrthoDB" id="271862at2759"/>
<dbReference type="CDD" id="cd09487">
    <property type="entry name" value="SAM_superfamily"/>
    <property type="match status" value="1"/>
</dbReference>
<feature type="transmembrane region" description="Helical" evidence="3">
    <location>
        <begin position="21"/>
        <end position="42"/>
    </location>
</feature>
<feature type="compositionally biased region" description="Polar residues" evidence="2">
    <location>
        <begin position="165"/>
        <end position="175"/>
    </location>
</feature>
<keyword evidence="6" id="KW-1185">Reference proteome</keyword>
<dbReference type="InParanoid" id="A0A068UQ36"/>
<dbReference type="EMBL" id="HG739129">
    <property type="protein sequence ID" value="CDP10551.1"/>
    <property type="molecule type" value="Genomic_DNA"/>
</dbReference>
<organism evidence="5 6">
    <name type="scientific">Coffea canephora</name>
    <name type="common">Robusta coffee</name>
    <dbReference type="NCBI Taxonomy" id="49390"/>
    <lineage>
        <taxon>Eukaryota</taxon>
        <taxon>Viridiplantae</taxon>
        <taxon>Streptophyta</taxon>
        <taxon>Embryophyta</taxon>
        <taxon>Tracheophyta</taxon>
        <taxon>Spermatophyta</taxon>
        <taxon>Magnoliopsida</taxon>
        <taxon>eudicotyledons</taxon>
        <taxon>Gunneridae</taxon>
        <taxon>Pentapetalae</taxon>
        <taxon>asterids</taxon>
        <taxon>lamiids</taxon>
        <taxon>Gentianales</taxon>
        <taxon>Rubiaceae</taxon>
        <taxon>Ixoroideae</taxon>
        <taxon>Gardenieae complex</taxon>
        <taxon>Bertiereae - Coffeeae clade</taxon>
        <taxon>Coffeeae</taxon>
        <taxon>Coffea</taxon>
    </lineage>
</organism>
<dbReference type="STRING" id="49390.A0A068UQ36"/>
<evidence type="ECO:0000256" key="1">
    <source>
        <dbReference type="ARBA" id="ARBA00022737"/>
    </source>
</evidence>
<dbReference type="OMA" id="RMRTINI"/>
<dbReference type="Proteomes" id="UP000295252">
    <property type="component" value="Chromosome VIII"/>
</dbReference>
<feature type="domain" description="SAM" evidence="4">
    <location>
        <begin position="273"/>
        <end position="331"/>
    </location>
</feature>
<evidence type="ECO:0000256" key="3">
    <source>
        <dbReference type="SAM" id="Phobius"/>
    </source>
</evidence>
<evidence type="ECO:0000256" key="2">
    <source>
        <dbReference type="SAM" id="MobiDB-lite"/>
    </source>
</evidence>
<dbReference type="PhylomeDB" id="A0A068UQ36"/>
<reference evidence="6" key="1">
    <citation type="journal article" date="2014" name="Science">
        <title>The coffee genome provides insight into the convergent evolution of caffeine biosynthesis.</title>
        <authorList>
            <person name="Denoeud F."/>
            <person name="Carretero-Paulet L."/>
            <person name="Dereeper A."/>
            <person name="Droc G."/>
            <person name="Guyot R."/>
            <person name="Pietrella M."/>
            <person name="Zheng C."/>
            <person name="Alberti A."/>
            <person name="Anthony F."/>
            <person name="Aprea G."/>
            <person name="Aury J.M."/>
            <person name="Bento P."/>
            <person name="Bernard M."/>
            <person name="Bocs S."/>
            <person name="Campa C."/>
            <person name="Cenci A."/>
            <person name="Combes M.C."/>
            <person name="Crouzillat D."/>
            <person name="Da Silva C."/>
            <person name="Daddiego L."/>
            <person name="De Bellis F."/>
            <person name="Dussert S."/>
            <person name="Garsmeur O."/>
            <person name="Gayraud T."/>
            <person name="Guignon V."/>
            <person name="Jahn K."/>
            <person name="Jamilloux V."/>
            <person name="Joet T."/>
            <person name="Labadie K."/>
            <person name="Lan T."/>
            <person name="Leclercq J."/>
            <person name="Lepelley M."/>
            <person name="Leroy T."/>
            <person name="Li L.T."/>
            <person name="Librado P."/>
            <person name="Lopez L."/>
            <person name="Munoz A."/>
            <person name="Noel B."/>
            <person name="Pallavicini A."/>
            <person name="Perrotta G."/>
            <person name="Poncet V."/>
            <person name="Pot D."/>
            <person name="Priyono X."/>
            <person name="Rigoreau M."/>
            <person name="Rouard M."/>
            <person name="Rozas J."/>
            <person name="Tranchant-Dubreuil C."/>
            <person name="VanBuren R."/>
            <person name="Zhang Q."/>
            <person name="Andrade A.C."/>
            <person name="Argout X."/>
            <person name="Bertrand B."/>
            <person name="de Kochko A."/>
            <person name="Graziosi G."/>
            <person name="Henry R.J."/>
            <person name="Jayarama X."/>
            <person name="Ming R."/>
            <person name="Nagai C."/>
            <person name="Rounsley S."/>
            <person name="Sankoff D."/>
            <person name="Giuliano G."/>
            <person name="Albert V.A."/>
            <person name="Wincker P."/>
            <person name="Lashermes P."/>
        </authorList>
    </citation>
    <scope>NUCLEOTIDE SEQUENCE [LARGE SCALE GENOMIC DNA]</scope>
    <source>
        <strain evidence="6">cv. DH200-94</strain>
    </source>
</reference>
<keyword evidence="3" id="KW-0472">Membrane</keyword>
<name>A0A068UQ36_COFCA</name>
<dbReference type="SUPFAM" id="SSF47769">
    <property type="entry name" value="SAM/Pointed domain"/>
    <property type="match status" value="1"/>
</dbReference>
<evidence type="ECO:0000313" key="6">
    <source>
        <dbReference type="Proteomes" id="UP000295252"/>
    </source>
</evidence>
<keyword evidence="3" id="KW-0812">Transmembrane</keyword>
<dbReference type="PROSITE" id="PS50105">
    <property type="entry name" value="SAM_DOMAIN"/>
    <property type="match status" value="1"/>
</dbReference>
<gene>
    <name evidence="5" type="ORF">GSCOC_T00031310001</name>
</gene>
<protein>
    <recommendedName>
        <fullName evidence="4">SAM domain-containing protein</fullName>
    </recommendedName>
</protein>
<sequence length="337" mass="38390">MSKEKHGNGTRLSQTNCESESNITPLFFFFFFLLFTFFWLGWLLIKNAGLTVTTPLFLFCFSGDLSTRNRFSGRLIPAIKFRKGVLPMAKQKQHQLVSAPARKKKRPAAREVDFASADGWMVVKKQRITILIPPLPVTQQFTVPNAEESQPQASLRNTINAQSECSDKTYSQKHSVSQREKSWSLAPDTAIPTAKMAHPPRPTLLFPKLSNPRRSISYDNPQISNIRDQKSVGLFSATKVRKPALIFGDRKPLLNRRMRTINIEKKLQRAGGLSSWLVSLGLERFVKIFRQKNVSKFQLANLTMKKLKDMGADAVGPRRKLMHAIDCLCQPYCFERF</sequence>
<dbReference type="PANTHER" id="PTHR10627">
    <property type="entry name" value="SCP160"/>
    <property type="match status" value="1"/>
</dbReference>
<keyword evidence="3" id="KW-1133">Transmembrane helix</keyword>
<dbReference type="SMART" id="SM00454">
    <property type="entry name" value="SAM"/>
    <property type="match status" value="1"/>
</dbReference>
<dbReference type="Gene3D" id="1.10.150.50">
    <property type="entry name" value="Transcription Factor, Ets-1"/>
    <property type="match status" value="1"/>
</dbReference>
<dbReference type="InterPro" id="IPR001660">
    <property type="entry name" value="SAM"/>
</dbReference>
<dbReference type="Gramene" id="CDP10551">
    <property type="protein sequence ID" value="CDP10551"/>
    <property type="gene ID" value="GSCOC_T00031310001"/>
</dbReference>
<evidence type="ECO:0000259" key="4">
    <source>
        <dbReference type="PROSITE" id="PS50105"/>
    </source>
</evidence>
<dbReference type="InterPro" id="IPR013761">
    <property type="entry name" value="SAM/pointed_sf"/>
</dbReference>
<feature type="region of interest" description="Disordered" evidence="2">
    <location>
        <begin position="165"/>
        <end position="184"/>
    </location>
</feature>
<proteinExistence type="predicted"/>
<evidence type="ECO:0000313" key="5">
    <source>
        <dbReference type="EMBL" id="CDP10551.1"/>
    </source>
</evidence>
<keyword evidence="1" id="KW-0677">Repeat</keyword>